<accession>A0A841TA31</accession>
<proteinExistence type="predicted"/>
<evidence type="ECO:0000313" key="6">
    <source>
        <dbReference type="EMBL" id="MBB6676120.1"/>
    </source>
</evidence>
<dbReference type="InterPro" id="IPR001486">
    <property type="entry name" value="Hemoglobin_trunc"/>
</dbReference>
<evidence type="ECO:0000256" key="5">
    <source>
        <dbReference type="PIRSR" id="PIRSR601486-1"/>
    </source>
</evidence>
<keyword evidence="1" id="KW-0813">Transport</keyword>
<organism evidence="6 7">
    <name type="scientific">Cohnella lubricantis</name>
    <dbReference type="NCBI Taxonomy" id="2163172"/>
    <lineage>
        <taxon>Bacteria</taxon>
        <taxon>Bacillati</taxon>
        <taxon>Bacillota</taxon>
        <taxon>Bacilli</taxon>
        <taxon>Bacillales</taxon>
        <taxon>Paenibacillaceae</taxon>
        <taxon>Cohnella</taxon>
    </lineage>
</organism>
<protein>
    <submittedName>
        <fullName evidence="6">Uncharacterized protein</fullName>
    </submittedName>
</protein>
<reference evidence="6 7" key="1">
    <citation type="submission" date="2020-08" db="EMBL/GenBank/DDBJ databases">
        <title>Cohnella phylogeny.</title>
        <authorList>
            <person name="Dunlap C."/>
        </authorList>
    </citation>
    <scope>NUCLEOTIDE SEQUENCE [LARGE SCALE GENOMIC DNA]</scope>
    <source>
        <strain evidence="6 7">DSM 103658</strain>
    </source>
</reference>
<dbReference type="Pfam" id="PF01152">
    <property type="entry name" value="Bac_globin"/>
    <property type="match status" value="1"/>
</dbReference>
<dbReference type="GO" id="GO:0019825">
    <property type="term" value="F:oxygen binding"/>
    <property type="evidence" value="ECO:0007669"/>
    <property type="project" value="InterPro"/>
</dbReference>
<dbReference type="GO" id="GO:0020037">
    <property type="term" value="F:heme binding"/>
    <property type="evidence" value="ECO:0007669"/>
    <property type="project" value="InterPro"/>
</dbReference>
<keyword evidence="4" id="KW-0408">Iron</keyword>
<keyword evidence="3" id="KW-0479">Metal-binding</keyword>
<sequence length="85" mass="9576">MLAVQLEVLIMSTRKISYYRIHTKFDITPTRATAWLSCMSAAMDEIGLQGHPRQLLLQLLTNAEHRFVNSTESLTKEQPTSAAEA</sequence>
<evidence type="ECO:0000256" key="2">
    <source>
        <dbReference type="ARBA" id="ARBA00022617"/>
    </source>
</evidence>
<keyword evidence="2 5" id="KW-0349">Heme</keyword>
<evidence type="ECO:0000256" key="3">
    <source>
        <dbReference type="ARBA" id="ARBA00022723"/>
    </source>
</evidence>
<evidence type="ECO:0000256" key="1">
    <source>
        <dbReference type="ARBA" id="ARBA00022448"/>
    </source>
</evidence>
<feature type="binding site" description="distal binding residue" evidence="5">
    <location>
        <position position="65"/>
    </location>
    <ligand>
        <name>heme</name>
        <dbReference type="ChEBI" id="CHEBI:30413"/>
    </ligand>
    <ligandPart>
        <name>Fe</name>
        <dbReference type="ChEBI" id="CHEBI:18248"/>
    </ligandPart>
</feature>
<dbReference type="Gene3D" id="1.10.490.10">
    <property type="entry name" value="Globins"/>
    <property type="match status" value="1"/>
</dbReference>
<evidence type="ECO:0000256" key="4">
    <source>
        <dbReference type="ARBA" id="ARBA00023004"/>
    </source>
</evidence>
<dbReference type="AlphaFoldDB" id="A0A841TA31"/>
<gene>
    <name evidence="6" type="ORF">H4Q31_02145</name>
</gene>
<dbReference type="InterPro" id="IPR012292">
    <property type="entry name" value="Globin/Proto"/>
</dbReference>
<comment type="caution">
    <text evidence="6">The sequence shown here is derived from an EMBL/GenBank/DDBJ whole genome shotgun (WGS) entry which is preliminary data.</text>
</comment>
<dbReference type="EMBL" id="JACJVN010000012">
    <property type="protein sequence ID" value="MBB6676120.1"/>
    <property type="molecule type" value="Genomic_DNA"/>
</dbReference>
<dbReference type="RefSeq" id="WP_185177426.1">
    <property type="nucleotide sequence ID" value="NZ_JACJVN010000012.1"/>
</dbReference>
<dbReference type="Proteomes" id="UP000574133">
    <property type="component" value="Unassembled WGS sequence"/>
</dbReference>
<keyword evidence="7" id="KW-1185">Reference proteome</keyword>
<evidence type="ECO:0000313" key="7">
    <source>
        <dbReference type="Proteomes" id="UP000574133"/>
    </source>
</evidence>
<name>A0A841TA31_9BACL</name>
<dbReference type="SUPFAM" id="SSF46458">
    <property type="entry name" value="Globin-like"/>
    <property type="match status" value="1"/>
</dbReference>
<dbReference type="InterPro" id="IPR009050">
    <property type="entry name" value="Globin-like_sf"/>
</dbReference>
<dbReference type="GO" id="GO:0046872">
    <property type="term" value="F:metal ion binding"/>
    <property type="evidence" value="ECO:0007669"/>
    <property type="project" value="UniProtKB-KW"/>
</dbReference>